<dbReference type="RefSeq" id="WP_004854298.1">
    <property type="nucleotide sequence ID" value="NZ_CACVBH010000006.1"/>
</dbReference>
<dbReference type="OrthoDB" id="7923387at2"/>
<organism evidence="1 2">
    <name type="scientific">Bartonella doshiae</name>
    <dbReference type="NCBI Taxonomy" id="33044"/>
    <lineage>
        <taxon>Bacteria</taxon>
        <taxon>Pseudomonadati</taxon>
        <taxon>Pseudomonadota</taxon>
        <taxon>Alphaproteobacteria</taxon>
        <taxon>Hyphomicrobiales</taxon>
        <taxon>Bartonellaceae</taxon>
        <taxon>Bartonella</taxon>
    </lineage>
</organism>
<dbReference type="AlphaFoldDB" id="A0A380ZD98"/>
<protein>
    <submittedName>
        <fullName evidence="1">Uncharacterized protein</fullName>
    </submittedName>
</protein>
<gene>
    <name evidence="1" type="ORF">NCTC12862_00685</name>
</gene>
<sequence length="148" mass="17406">MFNIPSTIRFLKTVQNDDVILTQDPLLTSEKNLQWQKIFNDLLVSGYMNGKKRKNKKANLDISFQKDIIDFTDIDAVEQRIESINYYLSDCLLKDDFDYCYIRRCSTPSHFNDFYFGAKADGSCFLLHKASEKYCNIFYSKVVKRSYV</sequence>
<name>A0A380ZD98_BARDO</name>
<evidence type="ECO:0000313" key="2">
    <source>
        <dbReference type="Proteomes" id="UP000254950"/>
    </source>
</evidence>
<reference evidence="1 2" key="1">
    <citation type="submission" date="2018-06" db="EMBL/GenBank/DDBJ databases">
        <authorList>
            <consortium name="Pathogen Informatics"/>
            <person name="Doyle S."/>
        </authorList>
    </citation>
    <scope>NUCLEOTIDE SEQUENCE [LARGE SCALE GENOMIC DNA]</scope>
    <source>
        <strain evidence="1 2">NCTC12862</strain>
    </source>
</reference>
<dbReference type="EMBL" id="UFTF01000001">
    <property type="protein sequence ID" value="SUV44939.1"/>
    <property type="molecule type" value="Genomic_DNA"/>
</dbReference>
<evidence type="ECO:0000313" key="1">
    <source>
        <dbReference type="EMBL" id="SUV44939.1"/>
    </source>
</evidence>
<accession>A0A380ZD98</accession>
<proteinExistence type="predicted"/>
<dbReference type="Proteomes" id="UP000254950">
    <property type="component" value="Unassembled WGS sequence"/>
</dbReference>